<gene>
    <name evidence="3" type="ORF">Pfra01_002242200</name>
</gene>
<evidence type="ECO:0000256" key="1">
    <source>
        <dbReference type="SAM" id="MobiDB-lite"/>
    </source>
</evidence>
<feature type="signal peptide" evidence="2">
    <location>
        <begin position="1"/>
        <end position="15"/>
    </location>
</feature>
<feature type="chain" id="PRO_5040788152" evidence="2">
    <location>
        <begin position="16"/>
        <end position="116"/>
    </location>
</feature>
<protein>
    <submittedName>
        <fullName evidence="3">Unnamed protein product</fullName>
    </submittedName>
</protein>
<reference evidence="3" key="1">
    <citation type="submission" date="2023-04" db="EMBL/GenBank/DDBJ databases">
        <title>Phytophthora fragariaefolia NBRC 109709.</title>
        <authorList>
            <person name="Ichikawa N."/>
            <person name="Sato H."/>
            <person name="Tonouchi N."/>
        </authorList>
    </citation>
    <scope>NUCLEOTIDE SEQUENCE</scope>
    <source>
        <strain evidence="3">NBRC 109709</strain>
    </source>
</reference>
<keyword evidence="4" id="KW-1185">Reference proteome</keyword>
<evidence type="ECO:0000313" key="3">
    <source>
        <dbReference type="EMBL" id="GMF54022.1"/>
    </source>
</evidence>
<dbReference type="OrthoDB" id="79274at2759"/>
<comment type="caution">
    <text evidence="3">The sequence shown here is derived from an EMBL/GenBank/DDBJ whole genome shotgun (WGS) entry which is preliminary data.</text>
</comment>
<feature type="region of interest" description="Disordered" evidence="1">
    <location>
        <begin position="28"/>
        <end position="48"/>
    </location>
</feature>
<keyword evidence="2" id="KW-0732">Signal</keyword>
<dbReference type="AlphaFoldDB" id="A0A9W6Y2V0"/>
<proteinExistence type="predicted"/>
<dbReference type="Proteomes" id="UP001165121">
    <property type="component" value="Unassembled WGS sequence"/>
</dbReference>
<sequence length="116" mass="12874">MFFRSFLILSPIAQATFNQARRASKNAEDMYSEVATPKSAAPTTFDKANKEAERSIKPNCIVYTSVLVALLQPFQSGWSTSQTNLTQYNDTDQCNARPPVEGTVCTLPYRCALEAQ</sequence>
<dbReference type="EMBL" id="BSXT01003439">
    <property type="protein sequence ID" value="GMF54022.1"/>
    <property type="molecule type" value="Genomic_DNA"/>
</dbReference>
<evidence type="ECO:0000313" key="4">
    <source>
        <dbReference type="Proteomes" id="UP001165121"/>
    </source>
</evidence>
<evidence type="ECO:0000256" key="2">
    <source>
        <dbReference type="SAM" id="SignalP"/>
    </source>
</evidence>
<accession>A0A9W6Y2V0</accession>
<organism evidence="3 4">
    <name type="scientific">Phytophthora fragariaefolia</name>
    <dbReference type="NCBI Taxonomy" id="1490495"/>
    <lineage>
        <taxon>Eukaryota</taxon>
        <taxon>Sar</taxon>
        <taxon>Stramenopiles</taxon>
        <taxon>Oomycota</taxon>
        <taxon>Peronosporomycetes</taxon>
        <taxon>Peronosporales</taxon>
        <taxon>Peronosporaceae</taxon>
        <taxon>Phytophthora</taxon>
    </lineage>
</organism>
<name>A0A9W6Y2V0_9STRA</name>